<protein>
    <submittedName>
        <fullName evidence="6">Biotin carboxylase</fullName>
    </submittedName>
</protein>
<dbReference type="PANTHER" id="PTHR43585:SF2">
    <property type="entry name" value="ATP-GRASP ENZYME FSQD"/>
    <property type="match status" value="1"/>
</dbReference>
<proteinExistence type="predicted"/>
<evidence type="ECO:0000313" key="7">
    <source>
        <dbReference type="Proteomes" id="UP000199343"/>
    </source>
</evidence>
<reference evidence="6 7" key="1">
    <citation type="submission" date="2016-06" db="EMBL/GenBank/DDBJ databases">
        <authorList>
            <person name="Kjaerup R.B."/>
            <person name="Dalgaard T.S."/>
            <person name="Juul-Madsen H.R."/>
        </authorList>
    </citation>
    <scope>NUCLEOTIDE SEQUENCE [LARGE SCALE GENOMIC DNA]</scope>
    <source>
        <strain evidence="6 7">DSM 43363</strain>
    </source>
</reference>
<accession>A0A1C6UZD4</accession>
<evidence type="ECO:0000256" key="2">
    <source>
        <dbReference type="ARBA" id="ARBA00022741"/>
    </source>
</evidence>
<dbReference type="NCBIfam" id="NF005543">
    <property type="entry name" value="PRK07206.1"/>
    <property type="match status" value="1"/>
</dbReference>
<gene>
    <name evidence="6" type="ORF">GA0070608_2142</name>
</gene>
<dbReference type="GO" id="GO:0046872">
    <property type="term" value="F:metal ion binding"/>
    <property type="evidence" value="ECO:0007669"/>
    <property type="project" value="InterPro"/>
</dbReference>
<evidence type="ECO:0000256" key="3">
    <source>
        <dbReference type="ARBA" id="ARBA00022840"/>
    </source>
</evidence>
<keyword evidence="2 4" id="KW-0547">Nucleotide-binding</keyword>
<dbReference type="STRING" id="47871.GA0070608_2142"/>
<evidence type="ECO:0000313" key="6">
    <source>
        <dbReference type="EMBL" id="SCL59418.1"/>
    </source>
</evidence>
<dbReference type="PROSITE" id="PS50975">
    <property type="entry name" value="ATP_GRASP"/>
    <property type="match status" value="1"/>
</dbReference>
<dbReference type="GO" id="GO:0016874">
    <property type="term" value="F:ligase activity"/>
    <property type="evidence" value="ECO:0007669"/>
    <property type="project" value="UniProtKB-KW"/>
</dbReference>
<dbReference type="Proteomes" id="UP000199343">
    <property type="component" value="Unassembled WGS sequence"/>
</dbReference>
<dbReference type="SUPFAM" id="SSF56059">
    <property type="entry name" value="Glutathione synthetase ATP-binding domain-like"/>
    <property type="match status" value="1"/>
</dbReference>
<name>A0A1C6UZD4_9ACTN</name>
<dbReference type="AlphaFoldDB" id="A0A1C6UZD4"/>
<dbReference type="PANTHER" id="PTHR43585">
    <property type="entry name" value="FUMIPYRROLE BIOSYNTHESIS PROTEIN C"/>
    <property type="match status" value="1"/>
</dbReference>
<dbReference type="EMBL" id="FMIC01000002">
    <property type="protein sequence ID" value="SCL59418.1"/>
    <property type="molecule type" value="Genomic_DNA"/>
</dbReference>
<dbReference type="InterPro" id="IPR011761">
    <property type="entry name" value="ATP-grasp"/>
</dbReference>
<feature type="domain" description="ATP-grasp" evidence="5">
    <location>
        <begin position="112"/>
        <end position="311"/>
    </location>
</feature>
<evidence type="ECO:0000256" key="1">
    <source>
        <dbReference type="ARBA" id="ARBA00022598"/>
    </source>
</evidence>
<keyword evidence="1" id="KW-0436">Ligase</keyword>
<dbReference type="InterPro" id="IPR052032">
    <property type="entry name" value="ATP-dep_AA_Ligase"/>
</dbReference>
<keyword evidence="3 4" id="KW-0067">ATP-binding</keyword>
<sequence>MPTVAIVDGYSAGSSLSRALAERGVTCVHVRSGETAGDYYQKTFRPGDYAVDLGFVADEDRLVDRLRALGVDRVVAGTEPGVILADTLNHLLGTPGNDIATVTARRDKSEMAATVAAAGLAVPAGRCFESVDQAVAWYAASMSGPAVVKPVDSAGTDNVRFCESLDEVRLACATVLASSNLYGVPNRRVLVQERLVGTEFYVNTVSHAGTHRVAEIWRYTKRPGPGGGPIYDYEEPVDRGSALARQLREFVFAVLDALGIRSSAAHTELMLTDRGPVLIEAGARLGGATLPDVVAKFCGVSQTFLQAQHLVDPASLDQFDDRTPGWAAAVRNVSLINPAPVAAQAGDWCSRLSELPAAVAIAASCSPGAELPQTVDLFSSPGFLYLAGEDPSEVERSYQLLRRWEQHGLYGSG</sequence>
<organism evidence="6 7">
    <name type="scientific">Micromonospora peucetia</name>
    <dbReference type="NCBI Taxonomy" id="47871"/>
    <lineage>
        <taxon>Bacteria</taxon>
        <taxon>Bacillati</taxon>
        <taxon>Actinomycetota</taxon>
        <taxon>Actinomycetes</taxon>
        <taxon>Micromonosporales</taxon>
        <taxon>Micromonosporaceae</taxon>
        <taxon>Micromonospora</taxon>
    </lineage>
</organism>
<dbReference type="GO" id="GO:0005524">
    <property type="term" value="F:ATP binding"/>
    <property type="evidence" value="ECO:0007669"/>
    <property type="project" value="UniProtKB-UniRule"/>
</dbReference>
<dbReference type="RefSeq" id="WP_218107509.1">
    <property type="nucleotide sequence ID" value="NZ_FMIC01000002.1"/>
</dbReference>
<dbReference type="Gene3D" id="3.30.470.20">
    <property type="entry name" value="ATP-grasp fold, B domain"/>
    <property type="match status" value="1"/>
</dbReference>
<evidence type="ECO:0000259" key="5">
    <source>
        <dbReference type="PROSITE" id="PS50975"/>
    </source>
</evidence>
<evidence type="ECO:0000256" key="4">
    <source>
        <dbReference type="PROSITE-ProRule" id="PRU00409"/>
    </source>
</evidence>
<dbReference type="Pfam" id="PF13535">
    <property type="entry name" value="ATP-grasp_4"/>
    <property type="match status" value="1"/>
</dbReference>